<proteinExistence type="predicted"/>
<gene>
    <name evidence="2" type="ORF">GCM10009030_28340</name>
</gene>
<dbReference type="Pfam" id="PF18545">
    <property type="entry name" value="HalOD1"/>
    <property type="match status" value="1"/>
</dbReference>
<protein>
    <recommendedName>
        <fullName evidence="1">Halobacterial output domain-containing protein</fullName>
    </recommendedName>
</protein>
<comment type="caution">
    <text evidence="2">The sequence shown here is derived from an EMBL/GenBank/DDBJ whole genome shotgun (WGS) entry which is preliminary data.</text>
</comment>
<name>A0A830GQ33_9EURY</name>
<accession>A0A830GQ33</accession>
<reference evidence="2" key="1">
    <citation type="journal article" date="2014" name="Int. J. Syst. Evol. Microbiol.">
        <title>Complete genome sequence of Corynebacterium casei LMG S-19264T (=DSM 44701T), isolated from a smear-ripened cheese.</title>
        <authorList>
            <consortium name="US DOE Joint Genome Institute (JGI-PGF)"/>
            <person name="Walter F."/>
            <person name="Albersmeier A."/>
            <person name="Kalinowski J."/>
            <person name="Ruckert C."/>
        </authorList>
    </citation>
    <scope>NUCLEOTIDE SEQUENCE</scope>
    <source>
        <strain evidence="2">JCM 17820</strain>
    </source>
</reference>
<evidence type="ECO:0000259" key="1">
    <source>
        <dbReference type="Pfam" id="PF18545"/>
    </source>
</evidence>
<dbReference type="EMBL" id="BMOU01000004">
    <property type="protein sequence ID" value="GGN98197.1"/>
    <property type="molecule type" value="Genomic_DNA"/>
</dbReference>
<keyword evidence="3" id="KW-1185">Reference proteome</keyword>
<dbReference type="Proteomes" id="UP000605784">
    <property type="component" value="Unassembled WGS sequence"/>
</dbReference>
<dbReference type="InterPro" id="IPR040624">
    <property type="entry name" value="HalOD1"/>
</dbReference>
<reference evidence="2" key="2">
    <citation type="submission" date="2020-09" db="EMBL/GenBank/DDBJ databases">
        <authorList>
            <person name="Sun Q."/>
            <person name="Ohkuma M."/>
        </authorList>
    </citation>
    <scope>NUCLEOTIDE SEQUENCE</scope>
    <source>
        <strain evidence="2">JCM 17820</strain>
    </source>
</reference>
<evidence type="ECO:0000313" key="3">
    <source>
        <dbReference type="Proteomes" id="UP000605784"/>
    </source>
</evidence>
<sequence length="92" mass="10029">MFPDTVARICRDVDDLDEPLAVAVTRAVADAKGVDPTTLRPLDRTLPSDALTDLYDDAETELAVQFEYADHPVTVHDEGVVRVYPTDASLGD</sequence>
<dbReference type="RefSeq" id="WP_188999138.1">
    <property type="nucleotide sequence ID" value="NZ_BMOU01000004.1"/>
</dbReference>
<organism evidence="2 3">
    <name type="scientific">Haloarcula pellucida</name>
    <dbReference type="NCBI Taxonomy" id="1427151"/>
    <lineage>
        <taxon>Archaea</taxon>
        <taxon>Methanobacteriati</taxon>
        <taxon>Methanobacteriota</taxon>
        <taxon>Stenosarchaea group</taxon>
        <taxon>Halobacteria</taxon>
        <taxon>Halobacteriales</taxon>
        <taxon>Haloarculaceae</taxon>
        <taxon>Haloarcula</taxon>
    </lineage>
</organism>
<evidence type="ECO:0000313" key="2">
    <source>
        <dbReference type="EMBL" id="GGN98197.1"/>
    </source>
</evidence>
<dbReference type="AlphaFoldDB" id="A0A830GQ33"/>
<feature type="domain" description="Halobacterial output" evidence="1">
    <location>
        <begin position="17"/>
        <end position="85"/>
    </location>
</feature>